<dbReference type="OrthoDB" id="7056878at2"/>
<evidence type="ECO:0000313" key="4">
    <source>
        <dbReference type="EMBL" id="SIT03518.1"/>
    </source>
</evidence>
<evidence type="ECO:0000256" key="2">
    <source>
        <dbReference type="SAM" id="MobiDB-lite"/>
    </source>
</evidence>
<dbReference type="Pfam" id="PF20567">
    <property type="entry name" value="DUF6776"/>
    <property type="match status" value="1"/>
</dbReference>
<feature type="region of interest" description="Disordered" evidence="2">
    <location>
        <begin position="227"/>
        <end position="246"/>
    </location>
</feature>
<dbReference type="AlphaFoldDB" id="A0A1N7NZ09"/>
<gene>
    <name evidence="4" type="ORF">SAMN05421686_1087</name>
</gene>
<keyword evidence="5" id="KW-1185">Reference proteome</keyword>
<dbReference type="EMBL" id="FTOH01000008">
    <property type="protein sequence ID" value="SIT03518.1"/>
    <property type="molecule type" value="Genomic_DNA"/>
</dbReference>
<dbReference type="InterPro" id="IPR046703">
    <property type="entry name" value="DUF6776"/>
</dbReference>
<evidence type="ECO:0000256" key="1">
    <source>
        <dbReference type="SAM" id="Coils"/>
    </source>
</evidence>
<name>A0A1N7NZ09_9GAMM</name>
<evidence type="ECO:0000313" key="5">
    <source>
        <dbReference type="Proteomes" id="UP000185639"/>
    </source>
</evidence>
<keyword evidence="3" id="KW-0472">Membrane</keyword>
<dbReference type="Proteomes" id="UP000185639">
    <property type="component" value="Unassembled WGS sequence"/>
</dbReference>
<keyword evidence="1" id="KW-0175">Coiled coil</keyword>
<sequence>MAVVEGSVQDELVIVRRAKGYRFRRAFWLAILILMTAGGGYLYGYFDSYTQMKVLKEENGYLKDGLRTSEKTIEDLSQRVAVLEKGGEVDRQAADGFRETVKSLKDQVSVLEQEVAFYKGIMAPGSADKGLRISRIDLDAISANQYSYAVMMTQVVDNTNYVQGEVAVNVIGLRSGEQEVIALRDLDENISELGIPFRFRYFQELKGVLNLPDGFIPQQLQVVMQSRGQNSQRVEETRNWNSEGEA</sequence>
<keyword evidence="3" id="KW-1133">Transmembrane helix</keyword>
<proteinExistence type="predicted"/>
<protein>
    <submittedName>
        <fullName evidence="4">Uncharacterized protein</fullName>
    </submittedName>
</protein>
<feature type="transmembrane region" description="Helical" evidence="3">
    <location>
        <begin position="26"/>
        <end position="46"/>
    </location>
</feature>
<feature type="coiled-coil region" evidence="1">
    <location>
        <begin position="66"/>
        <end position="114"/>
    </location>
</feature>
<dbReference type="RefSeq" id="WP_068444725.1">
    <property type="nucleotide sequence ID" value="NZ_CAJWBH010000012.1"/>
</dbReference>
<dbReference type="STRING" id="484498.SAMN05421686_1087"/>
<keyword evidence="3" id="KW-0812">Transmembrane</keyword>
<evidence type="ECO:0000256" key="3">
    <source>
        <dbReference type="SAM" id="Phobius"/>
    </source>
</evidence>
<reference evidence="5" key="1">
    <citation type="submission" date="2017-01" db="EMBL/GenBank/DDBJ databases">
        <authorList>
            <person name="Varghese N."/>
            <person name="Submissions S."/>
        </authorList>
    </citation>
    <scope>NUCLEOTIDE SEQUENCE [LARGE SCALE GENOMIC DNA]</scope>
    <source>
        <strain evidence="5">DSM 24913</strain>
    </source>
</reference>
<accession>A0A1N7NZ09</accession>
<organism evidence="4 5">
    <name type="scientific">Thalassolituus maritimus</name>
    <dbReference type="NCBI Taxonomy" id="484498"/>
    <lineage>
        <taxon>Bacteria</taxon>
        <taxon>Pseudomonadati</taxon>
        <taxon>Pseudomonadota</taxon>
        <taxon>Gammaproteobacteria</taxon>
        <taxon>Oceanospirillales</taxon>
        <taxon>Oceanospirillaceae</taxon>
        <taxon>Thalassolituus</taxon>
    </lineage>
</organism>